<dbReference type="SMART" id="SM00534">
    <property type="entry name" value="MUTSac"/>
    <property type="match status" value="1"/>
</dbReference>
<keyword evidence="5" id="KW-0238">DNA-binding</keyword>
<evidence type="ECO:0000256" key="3">
    <source>
        <dbReference type="ARBA" id="ARBA00022763"/>
    </source>
</evidence>
<sequence length="1008" mass="116660">MALIKEYFELTKRYQEEYGDNTILLMLVGSFYEVYGIYDKKNENMSGSKILEFAQICELNVVDKKVCVGQSNIMMAGVKDFIIEKYIKKIQDAGYTAVVYDQDEAAKNTTRSLKGVFSPGTYFQNDSVSLNNNITCVWVHLIENKLLSKGNYVVVGVANIDIYTGKTSIFQFKESYINNPTTYDELERFISIYNPSETILITNLIDEKDINNIISYAGINSNLIHKIHITDDSFKDKITLSEKMKRIQNCEKQPYQKEILSKFYHYDDYNVFIQNFYEYNIATQSFCYLLDFVYQHNHHLVKRISEPIFENCSTRLILANHSLKQLNIINDGTVIPSKYSCVSQMLNNCYTPMGKRKFMYNFLNPICDEKYLQREYDITEHYLTKFDSFNNLLKHKLNNIKDLSKWERQVFMKKICPKAFFTLYNNIISIKETYNGIINDKKLSEYLSEFEPNILVIDKYCSQLTDYINNNIDIELSKDIEQLQNFEINFIRTGVEIELDKKTETLRDSEAKLEAIRSYLSDLIENKEKKTAKTKANDYVKINETEKNNYRLICTSRRCKLLQDVLPKENSIVSLNFTTNDNKTKTFHLTISKTQFQYEKQSAANNCIVDEQINELCKNISNIKISMKDTITLVYNKFVERFEVFQEILESIINFITLIDVLHNKSSIAKRYNYCKPNIVNACKSFVDAKQLRHCLMEQFQTNELYVSNDIILGDEKINGMLMYGTNAVGKTSFIRALGISIIMAQAGLFVPCSQFNFKPYKYIFTRIIGNDNIFKGLSTFAVEMSELRTILRLSNENSLVLGDELCSGTETMSAISIFVAGIQHLDKCNSSFIFATHLHEIVDFEEITCLNKVIIKHMEVIYDKEKDMLVYDRKLKDGPGSNMYGLEVCKSLNLPQHFIDAAYDIRLKYSPTDGSLLSLKTSHYNCKKIMNMCEQCGKNPGKEVHHLQYQSNANENGLISSENLLFHKNTLANLMTLCEKCHNKIHKSTTKGSKRVKTTKGNIIEEI</sequence>
<dbReference type="InterPro" id="IPR003615">
    <property type="entry name" value="HNH_nuc"/>
</dbReference>
<dbReference type="Gene3D" id="3.40.50.300">
    <property type="entry name" value="P-loop containing nucleotide triphosphate hydrolases"/>
    <property type="match status" value="1"/>
</dbReference>
<dbReference type="SUPFAM" id="SSF53150">
    <property type="entry name" value="DNA repair protein MutS, domain II"/>
    <property type="match status" value="1"/>
</dbReference>
<dbReference type="CDD" id="cd00085">
    <property type="entry name" value="HNHc"/>
    <property type="match status" value="1"/>
</dbReference>
<reference evidence="8" key="1">
    <citation type="journal article" date="2020" name="Nature">
        <title>Giant virus diversity and host interactions through global metagenomics.</title>
        <authorList>
            <person name="Schulz F."/>
            <person name="Roux S."/>
            <person name="Paez-Espino D."/>
            <person name="Jungbluth S."/>
            <person name="Walsh D.A."/>
            <person name="Denef V.J."/>
            <person name="McMahon K.D."/>
            <person name="Konstantinidis K.T."/>
            <person name="Eloe-Fadrosh E.A."/>
            <person name="Kyrpides N.C."/>
            <person name="Woyke T."/>
        </authorList>
    </citation>
    <scope>NUCLEOTIDE SEQUENCE</scope>
    <source>
        <strain evidence="8">GVMAG-M-3300023184-72</strain>
    </source>
</reference>
<dbReference type="SMART" id="SM00533">
    <property type="entry name" value="MUTSd"/>
    <property type="match status" value="1"/>
</dbReference>
<proteinExistence type="inferred from homology"/>
<evidence type="ECO:0000256" key="2">
    <source>
        <dbReference type="ARBA" id="ARBA00022741"/>
    </source>
</evidence>
<dbReference type="SUPFAM" id="SSF55271">
    <property type="entry name" value="DNA repair protein MutS, domain I"/>
    <property type="match status" value="1"/>
</dbReference>
<dbReference type="SUPFAM" id="SSF52540">
    <property type="entry name" value="P-loop containing nucleoside triphosphate hydrolases"/>
    <property type="match status" value="1"/>
</dbReference>
<organism evidence="8">
    <name type="scientific">viral metagenome</name>
    <dbReference type="NCBI Taxonomy" id="1070528"/>
    <lineage>
        <taxon>unclassified sequences</taxon>
        <taxon>metagenomes</taxon>
        <taxon>organismal metagenomes</taxon>
    </lineage>
</organism>
<feature type="domain" description="DNA mismatch repair protein MutS core" evidence="6">
    <location>
        <begin position="337"/>
        <end position="700"/>
    </location>
</feature>
<dbReference type="InterPro" id="IPR016151">
    <property type="entry name" value="DNA_mismatch_repair_MutS_N"/>
</dbReference>
<dbReference type="Gene3D" id="1.10.1420.10">
    <property type="match status" value="1"/>
</dbReference>
<dbReference type="Pfam" id="PF01624">
    <property type="entry name" value="MutS_I"/>
    <property type="match status" value="1"/>
</dbReference>
<evidence type="ECO:0000256" key="5">
    <source>
        <dbReference type="ARBA" id="ARBA00023125"/>
    </source>
</evidence>
<dbReference type="GO" id="GO:0032301">
    <property type="term" value="C:MutSalpha complex"/>
    <property type="evidence" value="ECO:0007669"/>
    <property type="project" value="TreeGrafter"/>
</dbReference>
<dbReference type="InterPro" id="IPR017261">
    <property type="entry name" value="DNA_mismatch_repair_MutS/MSH"/>
</dbReference>
<dbReference type="InterPro" id="IPR000432">
    <property type="entry name" value="DNA_mismatch_repair_MutS_C"/>
</dbReference>
<name>A0A6C0ICN5_9ZZZZ</name>
<evidence type="ECO:0008006" key="9">
    <source>
        <dbReference type="Google" id="ProtNLM"/>
    </source>
</evidence>
<dbReference type="InterPro" id="IPR036187">
    <property type="entry name" value="DNA_mismatch_repair_MutS_sf"/>
</dbReference>
<evidence type="ECO:0000259" key="6">
    <source>
        <dbReference type="SMART" id="SM00533"/>
    </source>
</evidence>
<keyword evidence="4" id="KW-0067">ATP-binding</keyword>
<evidence type="ECO:0000256" key="1">
    <source>
        <dbReference type="ARBA" id="ARBA00006271"/>
    </source>
</evidence>
<keyword evidence="3" id="KW-0227">DNA damage</keyword>
<dbReference type="InterPro" id="IPR045076">
    <property type="entry name" value="MutS"/>
</dbReference>
<dbReference type="Pfam" id="PF05192">
    <property type="entry name" value="MutS_III"/>
    <property type="match status" value="1"/>
</dbReference>
<dbReference type="Gene3D" id="3.40.1170.10">
    <property type="entry name" value="DNA repair protein MutS, domain I"/>
    <property type="match status" value="1"/>
</dbReference>
<evidence type="ECO:0000313" key="8">
    <source>
        <dbReference type="EMBL" id="QHT90828.1"/>
    </source>
</evidence>
<dbReference type="InterPro" id="IPR036678">
    <property type="entry name" value="MutS_con_dom_sf"/>
</dbReference>
<dbReference type="GO" id="GO:0140664">
    <property type="term" value="F:ATP-dependent DNA damage sensor activity"/>
    <property type="evidence" value="ECO:0007669"/>
    <property type="project" value="InterPro"/>
</dbReference>
<dbReference type="PIRSF" id="PIRSF037677">
    <property type="entry name" value="DNA_mis_repair_Msh6"/>
    <property type="match status" value="1"/>
</dbReference>
<keyword evidence="2" id="KW-0547">Nucleotide-binding</keyword>
<dbReference type="SUPFAM" id="SSF48334">
    <property type="entry name" value="DNA repair protein MutS, domain III"/>
    <property type="match status" value="1"/>
</dbReference>
<feature type="domain" description="DNA mismatch repair proteins mutS family" evidence="7">
    <location>
        <begin position="718"/>
        <end position="908"/>
    </location>
</feature>
<dbReference type="EMBL" id="MN740161">
    <property type="protein sequence ID" value="QHT90828.1"/>
    <property type="molecule type" value="Genomic_DNA"/>
</dbReference>
<dbReference type="GO" id="GO:0006298">
    <property type="term" value="P:mismatch repair"/>
    <property type="evidence" value="ECO:0007669"/>
    <property type="project" value="InterPro"/>
</dbReference>
<accession>A0A6C0ICN5</accession>
<dbReference type="AlphaFoldDB" id="A0A6C0ICN5"/>
<dbReference type="InterPro" id="IPR007695">
    <property type="entry name" value="DNA_mismatch_repair_MutS-lik_N"/>
</dbReference>
<dbReference type="PANTHER" id="PTHR11361">
    <property type="entry name" value="DNA MISMATCH REPAIR PROTEIN MUTS FAMILY MEMBER"/>
    <property type="match status" value="1"/>
</dbReference>
<dbReference type="GO" id="GO:0005524">
    <property type="term" value="F:ATP binding"/>
    <property type="evidence" value="ECO:0007669"/>
    <property type="project" value="UniProtKB-KW"/>
</dbReference>
<protein>
    <recommendedName>
        <fullName evidence="9">DNA mismatch repair proteins mutS family domain-containing protein</fullName>
    </recommendedName>
</protein>
<evidence type="ECO:0000259" key="7">
    <source>
        <dbReference type="SMART" id="SM00534"/>
    </source>
</evidence>
<dbReference type="Pfam" id="PF00488">
    <property type="entry name" value="MutS_V"/>
    <property type="match status" value="1"/>
</dbReference>
<dbReference type="GO" id="GO:0030983">
    <property type="term" value="F:mismatched DNA binding"/>
    <property type="evidence" value="ECO:0007669"/>
    <property type="project" value="InterPro"/>
</dbReference>
<dbReference type="PANTHER" id="PTHR11361:SF148">
    <property type="entry name" value="DNA MISMATCH REPAIR PROTEIN MSH6"/>
    <property type="match status" value="1"/>
</dbReference>
<comment type="similarity">
    <text evidence="1">Belongs to the DNA mismatch repair MutS family.</text>
</comment>
<dbReference type="InterPro" id="IPR027417">
    <property type="entry name" value="P-loop_NTPase"/>
</dbReference>
<dbReference type="InterPro" id="IPR007696">
    <property type="entry name" value="DNA_mismatch_repair_MutS_core"/>
</dbReference>
<evidence type="ECO:0000256" key="4">
    <source>
        <dbReference type="ARBA" id="ARBA00022840"/>
    </source>
</evidence>